<gene>
    <name evidence="2" type="ORF">TTHERM_000726218</name>
</gene>
<dbReference type="RefSeq" id="XP_012656305.1">
    <property type="nucleotide sequence ID" value="XM_012800851.1"/>
</dbReference>
<evidence type="ECO:0000256" key="1">
    <source>
        <dbReference type="SAM" id="Phobius"/>
    </source>
</evidence>
<keyword evidence="1 2" id="KW-0812">Transmembrane</keyword>
<dbReference type="AlphaFoldDB" id="W7XE71"/>
<keyword evidence="3" id="KW-1185">Reference proteome</keyword>
<dbReference type="InParanoid" id="W7XE71"/>
<dbReference type="GeneID" id="24440413"/>
<evidence type="ECO:0000313" key="2">
    <source>
        <dbReference type="EMBL" id="EWS71164.1"/>
    </source>
</evidence>
<name>W7XE71_TETTS</name>
<dbReference type="EMBL" id="GG662257">
    <property type="protein sequence ID" value="EWS71164.1"/>
    <property type="molecule type" value="Genomic_DNA"/>
</dbReference>
<reference evidence="3" key="1">
    <citation type="journal article" date="2006" name="PLoS Biol.">
        <title>Macronuclear genome sequence of the ciliate Tetrahymena thermophila, a model eukaryote.</title>
        <authorList>
            <person name="Eisen J.A."/>
            <person name="Coyne R.S."/>
            <person name="Wu M."/>
            <person name="Wu D."/>
            <person name="Thiagarajan M."/>
            <person name="Wortman J.R."/>
            <person name="Badger J.H."/>
            <person name="Ren Q."/>
            <person name="Amedeo P."/>
            <person name="Jones K.M."/>
            <person name="Tallon L.J."/>
            <person name="Delcher A.L."/>
            <person name="Salzberg S.L."/>
            <person name="Silva J.C."/>
            <person name="Haas B.J."/>
            <person name="Majoros W.H."/>
            <person name="Farzad M."/>
            <person name="Carlton J.M."/>
            <person name="Smith R.K. Jr."/>
            <person name="Garg J."/>
            <person name="Pearlman R.E."/>
            <person name="Karrer K.M."/>
            <person name="Sun L."/>
            <person name="Manning G."/>
            <person name="Elde N.C."/>
            <person name="Turkewitz A.P."/>
            <person name="Asai D.J."/>
            <person name="Wilkes D.E."/>
            <person name="Wang Y."/>
            <person name="Cai H."/>
            <person name="Collins K."/>
            <person name="Stewart B.A."/>
            <person name="Lee S.R."/>
            <person name="Wilamowska K."/>
            <person name="Weinberg Z."/>
            <person name="Ruzzo W.L."/>
            <person name="Wloga D."/>
            <person name="Gaertig J."/>
            <person name="Frankel J."/>
            <person name="Tsao C.-C."/>
            <person name="Gorovsky M.A."/>
            <person name="Keeling P.J."/>
            <person name="Waller R.F."/>
            <person name="Patron N.J."/>
            <person name="Cherry J.M."/>
            <person name="Stover N.A."/>
            <person name="Krieger C.J."/>
            <person name="del Toro C."/>
            <person name="Ryder H.F."/>
            <person name="Williamson S.C."/>
            <person name="Barbeau R.A."/>
            <person name="Hamilton E.P."/>
            <person name="Orias E."/>
        </authorList>
    </citation>
    <scope>NUCLEOTIDE SEQUENCE [LARGE SCALE GENOMIC DNA]</scope>
    <source>
        <strain evidence="3">SB210</strain>
    </source>
</reference>
<evidence type="ECO:0000313" key="3">
    <source>
        <dbReference type="Proteomes" id="UP000009168"/>
    </source>
</evidence>
<sequence length="305" mass="37214">MKQMNYFQILRNNKFQYKKIQKTQKQIISMGNCCPQQEIQNNDVIQKKNKKKKMISNNISIEQIRQIRIQNFEKEINQNTESQQNNFQRKDVIQTNLSIENSALLDSQSNFFKNDEINAVQIQSDFKDISQSNEIVIQDLQFEIKNEPNQIQYEEKQSLEREQDNLYDIEIYEKIKFLLQPCIFFSNMVIYNQILFQKQKQAKINTFYFNQNYLIIIPNQIKKVSMQLNTSQQKVIKYYRYFQLTQIYSKLFYQFIILFKYFKLIDIYFQFYLFINLIEISYLISKRYHSKITKYQRIQAQIIKI</sequence>
<protein>
    <submittedName>
        <fullName evidence="2">Transmembrane protein, putative</fullName>
    </submittedName>
</protein>
<dbReference type="Proteomes" id="UP000009168">
    <property type="component" value="Unassembled WGS sequence"/>
</dbReference>
<organism evidence="2 3">
    <name type="scientific">Tetrahymena thermophila (strain SB210)</name>
    <dbReference type="NCBI Taxonomy" id="312017"/>
    <lineage>
        <taxon>Eukaryota</taxon>
        <taxon>Sar</taxon>
        <taxon>Alveolata</taxon>
        <taxon>Ciliophora</taxon>
        <taxon>Intramacronucleata</taxon>
        <taxon>Oligohymenophorea</taxon>
        <taxon>Hymenostomatida</taxon>
        <taxon>Tetrahymenina</taxon>
        <taxon>Tetrahymenidae</taxon>
        <taxon>Tetrahymena</taxon>
    </lineage>
</organism>
<keyword evidence="1" id="KW-0472">Membrane</keyword>
<dbReference type="KEGG" id="tet:TTHERM_000726218"/>
<accession>W7XE71</accession>
<proteinExistence type="predicted"/>
<keyword evidence="1" id="KW-1133">Transmembrane helix</keyword>
<feature type="transmembrane region" description="Helical" evidence="1">
    <location>
        <begin position="267"/>
        <end position="284"/>
    </location>
</feature>